<evidence type="ECO:0000313" key="3">
    <source>
        <dbReference type="EMBL" id="TSK03666.1"/>
    </source>
</evidence>
<dbReference type="AlphaFoldDB" id="A0A556SRA0"/>
<feature type="transmembrane region" description="Helical" evidence="1">
    <location>
        <begin position="15"/>
        <end position="35"/>
    </location>
</feature>
<dbReference type="EMBL" id="VMHM01000005">
    <property type="protein sequence ID" value="TSK03666.1"/>
    <property type="molecule type" value="Genomic_DNA"/>
</dbReference>
<keyword evidence="1" id="KW-1133">Transmembrane helix</keyword>
<feature type="domain" description="TadE-like" evidence="2">
    <location>
        <begin position="14"/>
        <end position="53"/>
    </location>
</feature>
<gene>
    <name evidence="3" type="ORF">FPQ15_04580</name>
</gene>
<accession>A0A556SRA0</accession>
<dbReference type="Pfam" id="PF07811">
    <property type="entry name" value="TadE"/>
    <property type="match status" value="1"/>
</dbReference>
<dbReference type="RefSeq" id="WP_144091637.1">
    <property type="nucleotide sequence ID" value="NZ_VMHM01000005.1"/>
</dbReference>
<dbReference type="InterPro" id="IPR012495">
    <property type="entry name" value="TadE-like_dom"/>
</dbReference>
<sequence length="162" mass="19078">MLKYIRLFFRQKNGVVSIEFAIIFPFLIILFLIALEFSRVMIIGSALDLMTTEITRQAAITEQDDYAEKIEGLIQTEVPIWPYIADPSHFDVTVKYCKKVDDIINDRCQSTLTDETHILLFNLRYQYLVIFTEFFSFLDTALTRKTVVYREFIKSEMEYKGN</sequence>
<dbReference type="Proteomes" id="UP000319483">
    <property type="component" value="Unassembled WGS sequence"/>
</dbReference>
<organism evidence="3 4">
    <name type="scientific">Gilliamella apicola</name>
    <dbReference type="NCBI Taxonomy" id="1196095"/>
    <lineage>
        <taxon>Bacteria</taxon>
        <taxon>Pseudomonadati</taxon>
        <taxon>Pseudomonadota</taxon>
        <taxon>Gammaproteobacteria</taxon>
        <taxon>Orbales</taxon>
        <taxon>Orbaceae</taxon>
        <taxon>Gilliamella</taxon>
    </lineage>
</organism>
<keyword evidence="1" id="KW-0812">Transmembrane</keyword>
<keyword evidence="1" id="KW-0472">Membrane</keyword>
<comment type="caution">
    <text evidence="3">The sequence shown here is derived from an EMBL/GenBank/DDBJ whole genome shotgun (WGS) entry which is preliminary data.</text>
</comment>
<reference evidence="3 4" key="1">
    <citation type="submission" date="2019-07" db="EMBL/GenBank/DDBJ databases">
        <title>Gilliamella genomes.</title>
        <authorList>
            <person name="Zheng H."/>
        </authorList>
    </citation>
    <scope>NUCLEOTIDE SEQUENCE [LARGE SCALE GENOMIC DNA]</scope>
    <source>
        <strain evidence="3 4">W8127</strain>
    </source>
</reference>
<proteinExistence type="predicted"/>
<evidence type="ECO:0000313" key="4">
    <source>
        <dbReference type="Proteomes" id="UP000319483"/>
    </source>
</evidence>
<name>A0A556SRA0_9GAMM</name>
<evidence type="ECO:0000256" key="1">
    <source>
        <dbReference type="SAM" id="Phobius"/>
    </source>
</evidence>
<evidence type="ECO:0000259" key="2">
    <source>
        <dbReference type="Pfam" id="PF07811"/>
    </source>
</evidence>
<protein>
    <submittedName>
        <fullName evidence="3">Pilus assembly protein</fullName>
    </submittedName>
</protein>